<dbReference type="PANTHER" id="PTHR31749:SF3">
    <property type="entry name" value="KINETOCHORE-ASSOCIATED PROTEIN NSL1 HOMOLOG"/>
    <property type="match status" value="1"/>
</dbReference>
<feature type="region of interest" description="Disordered" evidence="1">
    <location>
        <begin position="143"/>
        <end position="217"/>
    </location>
</feature>
<dbReference type="EMBL" id="JAVDPF010000001">
    <property type="protein sequence ID" value="KAL1886216.1"/>
    <property type="molecule type" value="Genomic_DNA"/>
</dbReference>
<dbReference type="Pfam" id="PF08641">
    <property type="entry name" value="Mis14"/>
    <property type="match status" value="1"/>
</dbReference>
<comment type="caution">
    <text evidence="2">The sequence shown here is derived from an EMBL/GenBank/DDBJ whole genome shotgun (WGS) entry which is preliminary data.</text>
</comment>
<evidence type="ECO:0008006" key="4">
    <source>
        <dbReference type="Google" id="ProtNLM"/>
    </source>
</evidence>
<reference evidence="2 3" key="1">
    <citation type="journal article" date="2024" name="IMA Fungus">
        <title>IMA Genome - F19 : A genome assembly and annotation guide to empower mycologists, including annotated draft genome sequences of Ceratocystis pirilliformis, Diaporthe australafricana, Fusarium ophioides, Paecilomyces lecythidis, and Sporothrix stenoceras.</title>
        <authorList>
            <person name="Aylward J."/>
            <person name="Wilson A.M."/>
            <person name="Visagie C.M."/>
            <person name="Spraker J."/>
            <person name="Barnes I."/>
            <person name="Buitendag C."/>
            <person name="Ceriani C."/>
            <person name="Del Mar Angel L."/>
            <person name="du Plessis D."/>
            <person name="Fuchs T."/>
            <person name="Gasser K."/>
            <person name="Kramer D."/>
            <person name="Li W."/>
            <person name="Munsamy K."/>
            <person name="Piso A."/>
            <person name="Price J.L."/>
            <person name="Sonnekus B."/>
            <person name="Thomas C."/>
            <person name="van der Nest A."/>
            <person name="van Dijk A."/>
            <person name="van Heerden A."/>
            <person name="van Vuuren N."/>
            <person name="Yilmaz N."/>
            <person name="Duong T.A."/>
            <person name="van der Merwe N.A."/>
            <person name="Wingfield M.J."/>
            <person name="Wingfield B.D."/>
        </authorList>
    </citation>
    <scope>NUCLEOTIDE SEQUENCE [LARGE SCALE GENOMIC DNA]</scope>
    <source>
        <strain evidence="2 3">CMW 18167</strain>
    </source>
</reference>
<protein>
    <recommendedName>
        <fullName evidence="4">Kinetochore protein Mis14</fullName>
    </recommendedName>
</protein>
<proteinExistence type="predicted"/>
<accession>A0ABR3YD26</accession>
<name>A0ABR3YD26_9EURO</name>
<feature type="compositionally biased region" description="Acidic residues" evidence="1">
    <location>
        <begin position="157"/>
        <end position="168"/>
    </location>
</feature>
<keyword evidence="3" id="KW-1185">Reference proteome</keyword>
<evidence type="ECO:0000256" key="1">
    <source>
        <dbReference type="SAM" id="MobiDB-lite"/>
    </source>
</evidence>
<gene>
    <name evidence="2" type="ORF">Plec18167_000145</name>
</gene>
<organism evidence="2 3">
    <name type="scientific">Paecilomyces lecythidis</name>
    <dbReference type="NCBI Taxonomy" id="3004212"/>
    <lineage>
        <taxon>Eukaryota</taxon>
        <taxon>Fungi</taxon>
        <taxon>Dikarya</taxon>
        <taxon>Ascomycota</taxon>
        <taxon>Pezizomycotina</taxon>
        <taxon>Eurotiomycetes</taxon>
        <taxon>Eurotiomycetidae</taxon>
        <taxon>Eurotiales</taxon>
        <taxon>Thermoascaceae</taxon>
        <taxon>Paecilomyces</taxon>
    </lineage>
</organism>
<dbReference type="PANTHER" id="PTHR31749">
    <property type="entry name" value="KINETOCHORE-ASSOCIATED PROTEIN NSL1 HOMOLOG"/>
    <property type="match status" value="1"/>
</dbReference>
<evidence type="ECO:0000313" key="3">
    <source>
        <dbReference type="Proteomes" id="UP001583193"/>
    </source>
</evidence>
<evidence type="ECO:0000313" key="2">
    <source>
        <dbReference type="EMBL" id="KAL1886216.1"/>
    </source>
</evidence>
<dbReference type="InterPro" id="IPR013950">
    <property type="entry name" value="Mis14/Nsl1"/>
</dbReference>
<sequence>MADPHYRKIELQSPADLSYLYTNTVALSRRKLDLHLPPSASGNDPDPMRERVRELVDEFINRTFTTASSSIEINGLDSSSAQFPFPTSFTAPETVEYEPYDGKLASRLTSLYAQLESLTTTVAQLRRDAPGRAARNYAQELKNALQEDDEEFRKEEEDVDETERDDSDVQMTDAPKTEDGQSNNNNNDNNNNHQNQTQNGANTTQRPLRRSPRIKQEWKLSVPLGTAEEQARWRNGEMAEVYSDALRTLLRLQGEAVVGDEHDESDSASGGGTKALATTLGKAERAGRAADVVEHM</sequence>
<feature type="compositionally biased region" description="Low complexity" evidence="1">
    <location>
        <begin position="181"/>
        <end position="205"/>
    </location>
</feature>
<dbReference type="Proteomes" id="UP001583193">
    <property type="component" value="Unassembled WGS sequence"/>
</dbReference>